<comment type="subcellular location">
    <subcellularLocation>
        <location evidence="9">Cytoplasm</location>
    </subcellularLocation>
</comment>
<evidence type="ECO:0000256" key="2">
    <source>
        <dbReference type="ARBA" id="ARBA00022571"/>
    </source>
</evidence>
<dbReference type="NCBIfam" id="TIGR00761">
    <property type="entry name" value="argB"/>
    <property type="match status" value="1"/>
</dbReference>
<comment type="function">
    <text evidence="9">Catalyzes the ATP-dependent phosphorylation of N-acetyl-L-glutamate.</text>
</comment>
<evidence type="ECO:0000256" key="7">
    <source>
        <dbReference type="ARBA" id="ARBA00022840"/>
    </source>
</evidence>
<dbReference type="PANTHER" id="PTHR23342">
    <property type="entry name" value="N-ACETYLGLUTAMATE SYNTHASE"/>
    <property type="match status" value="1"/>
</dbReference>
<gene>
    <name evidence="9 11" type="primary">argB</name>
    <name evidence="11" type="ORF">ENV30_09115</name>
</gene>
<feature type="domain" description="Aspartate/glutamate/uridylate kinase" evidence="10">
    <location>
        <begin position="1"/>
        <end position="240"/>
    </location>
</feature>
<name>A0A7V3YI77_9BACT</name>
<comment type="pathway">
    <text evidence="1 9">Amino-acid biosynthesis; L-arginine biosynthesis; N(2)-acetyl-L-ornithine from L-glutamate: step 2/4.</text>
</comment>
<keyword evidence="7 9" id="KW-0067">ATP-binding</keyword>
<keyword evidence="3 9" id="KW-0028">Amino-acid biosynthesis</keyword>
<dbReference type="InterPro" id="IPR037528">
    <property type="entry name" value="ArgB"/>
</dbReference>
<dbReference type="InterPro" id="IPR001057">
    <property type="entry name" value="Glu/AcGlu_kinase"/>
</dbReference>
<feature type="binding site" evidence="9">
    <location>
        <begin position="39"/>
        <end position="40"/>
    </location>
    <ligand>
        <name>substrate</name>
    </ligand>
</feature>
<comment type="caution">
    <text evidence="11">The sequence shown here is derived from an EMBL/GenBank/DDBJ whole genome shotgun (WGS) entry which is preliminary data.</text>
</comment>
<proteinExistence type="inferred from homology"/>
<evidence type="ECO:0000313" key="11">
    <source>
        <dbReference type="EMBL" id="HGI31446.1"/>
    </source>
</evidence>
<keyword evidence="2 9" id="KW-0055">Arginine biosynthesis</keyword>
<protein>
    <recommendedName>
        <fullName evidence="9">Acetylglutamate kinase</fullName>
        <ecNumber evidence="9">2.7.2.8</ecNumber>
    </recommendedName>
    <alternativeName>
        <fullName evidence="9">N-acetyl-L-glutamate 5-phosphotransferase</fullName>
    </alternativeName>
    <alternativeName>
        <fullName evidence="9">NAG kinase</fullName>
        <shortName evidence="9">NAGK</shortName>
    </alternativeName>
</protein>
<sequence>MKFVVKVSGKLLTPNEELLPRAVWELLAEGAQVVVVHGGGPQLSEVLQKMGKVPQFVDGLRVTPKEEMDVIEMVLSGLLNKMLVSAFLRLGIPACGISGRDAFFLRGERYVVEKNGQAIDLGRVGDVVQVDPRILHALWAHGFVPVVSPVCGDSEWQALNVNADWVAAHIARSLQAEYLVFFSDVPGVLRDPEDRGSLIATLTPVEMERLVAEGRIHGGMVPKLQALLRILRGCVREVFISEGSEVVHLPELCRGGRLSGTRIVLEGSEDGDVA</sequence>
<dbReference type="CDD" id="cd04238">
    <property type="entry name" value="AAK_NAGK-like"/>
    <property type="match status" value="1"/>
</dbReference>
<evidence type="ECO:0000256" key="9">
    <source>
        <dbReference type="HAMAP-Rule" id="MF_00082"/>
    </source>
</evidence>
<evidence type="ECO:0000256" key="1">
    <source>
        <dbReference type="ARBA" id="ARBA00004828"/>
    </source>
</evidence>
<feature type="site" description="Transition state stabilizer" evidence="9">
    <location>
        <position position="6"/>
    </location>
</feature>
<dbReference type="PANTHER" id="PTHR23342:SF0">
    <property type="entry name" value="N-ACETYLGLUTAMATE SYNTHASE, MITOCHONDRIAL"/>
    <property type="match status" value="1"/>
</dbReference>
<dbReference type="EC" id="2.7.2.8" evidence="9"/>
<dbReference type="PRINTS" id="PR00474">
    <property type="entry name" value="GLU5KINASE"/>
</dbReference>
<dbReference type="InterPro" id="IPR001048">
    <property type="entry name" value="Asp/Glu/Uridylate_kinase"/>
</dbReference>
<dbReference type="InterPro" id="IPR036393">
    <property type="entry name" value="AceGlu_kinase-like_sf"/>
</dbReference>
<feature type="site" description="Transition state stabilizer" evidence="9">
    <location>
        <position position="223"/>
    </location>
</feature>
<dbReference type="EMBL" id="DTFV01000128">
    <property type="protein sequence ID" value="HGI31446.1"/>
    <property type="molecule type" value="Genomic_DNA"/>
</dbReference>
<dbReference type="Gene3D" id="3.40.1160.10">
    <property type="entry name" value="Acetylglutamate kinase-like"/>
    <property type="match status" value="1"/>
</dbReference>
<dbReference type="AlphaFoldDB" id="A0A7V3YI77"/>
<evidence type="ECO:0000256" key="5">
    <source>
        <dbReference type="ARBA" id="ARBA00022741"/>
    </source>
</evidence>
<dbReference type="GO" id="GO:0003991">
    <property type="term" value="F:acetylglutamate kinase activity"/>
    <property type="evidence" value="ECO:0007669"/>
    <property type="project" value="UniProtKB-UniRule"/>
</dbReference>
<feature type="binding site" evidence="9">
    <location>
        <position position="160"/>
    </location>
    <ligand>
        <name>substrate</name>
    </ligand>
</feature>
<dbReference type="UniPathway" id="UPA00068">
    <property type="reaction ID" value="UER00107"/>
</dbReference>
<evidence type="ECO:0000256" key="6">
    <source>
        <dbReference type="ARBA" id="ARBA00022777"/>
    </source>
</evidence>
<keyword evidence="6 9" id="KW-0418">Kinase</keyword>
<dbReference type="GO" id="GO:0005737">
    <property type="term" value="C:cytoplasm"/>
    <property type="evidence" value="ECO:0007669"/>
    <property type="project" value="UniProtKB-SubCell"/>
</dbReference>
<dbReference type="GO" id="GO:0042450">
    <property type="term" value="P:L-arginine biosynthetic process via ornithine"/>
    <property type="evidence" value="ECO:0007669"/>
    <property type="project" value="UniProtKB-UniRule"/>
</dbReference>
<evidence type="ECO:0000256" key="3">
    <source>
        <dbReference type="ARBA" id="ARBA00022605"/>
    </source>
</evidence>
<dbReference type="Pfam" id="PF00696">
    <property type="entry name" value="AA_kinase"/>
    <property type="match status" value="1"/>
</dbReference>
<evidence type="ECO:0000259" key="10">
    <source>
        <dbReference type="Pfam" id="PF00696"/>
    </source>
</evidence>
<keyword evidence="9" id="KW-0963">Cytoplasm</keyword>
<dbReference type="HAMAP" id="MF_00082">
    <property type="entry name" value="ArgB"/>
    <property type="match status" value="1"/>
</dbReference>
<keyword evidence="4 9" id="KW-0808">Transferase</keyword>
<comment type="similarity">
    <text evidence="9">Belongs to the acetylglutamate kinase family. ArgB subfamily.</text>
</comment>
<dbReference type="InterPro" id="IPR004662">
    <property type="entry name" value="AcgluKinase_fam"/>
</dbReference>
<dbReference type="GO" id="GO:0005524">
    <property type="term" value="F:ATP binding"/>
    <property type="evidence" value="ECO:0007669"/>
    <property type="project" value="UniProtKB-UniRule"/>
</dbReference>
<reference evidence="11" key="1">
    <citation type="journal article" date="2020" name="mSystems">
        <title>Genome- and Community-Level Interaction Insights into Carbon Utilization and Element Cycling Functions of Hydrothermarchaeota in Hydrothermal Sediment.</title>
        <authorList>
            <person name="Zhou Z."/>
            <person name="Liu Y."/>
            <person name="Xu W."/>
            <person name="Pan J."/>
            <person name="Luo Z.H."/>
            <person name="Li M."/>
        </authorList>
    </citation>
    <scope>NUCLEOTIDE SEQUENCE [LARGE SCALE GENOMIC DNA]</scope>
    <source>
        <strain evidence="11">SpSt-747</strain>
    </source>
</reference>
<evidence type="ECO:0000256" key="8">
    <source>
        <dbReference type="ARBA" id="ARBA00048141"/>
    </source>
</evidence>
<dbReference type="SUPFAM" id="SSF53633">
    <property type="entry name" value="Carbamate kinase-like"/>
    <property type="match status" value="1"/>
</dbReference>
<feature type="binding site" evidence="9">
    <location>
        <position position="61"/>
    </location>
    <ligand>
        <name>substrate</name>
    </ligand>
</feature>
<evidence type="ECO:0000256" key="4">
    <source>
        <dbReference type="ARBA" id="ARBA00022679"/>
    </source>
</evidence>
<keyword evidence="5 9" id="KW-0547">Nucleotide-binding</keyword>
<comment type="catalytic activity">
    <reaction evidence="8 9">
        <text>N-acetyl-L-glutamate + ATP = N-acetyl-L-glutamyl 5-phosphate + ADP</text>
        <dbReference type="Rhea" id="RHEA:14629"/>
        <dbReference type="ChEBI" id="CHEBI:30616"/>
        <dbReference type="ChEBI" id="CHEBI:44337"/>
        <dbReference type="ChEBI" id="CHEBI:57936"/>
        <dbReference type="ChEBI" id="CHEBI:456216"/>
        <dbReference type="EC" id="2.7.2.8"/>
    </reaction>
</comment>
<accession>A0A7V3YI77</accession>
<organism evidence="11">
    <name type="scientific">Candidatus Caldatribacterium californiense</name>
    <dbReference type="NCBI Taxonomy" id="1454726"/>
    <lineage>
        <taxon>Bacteria</taxon>
        <taxon>Pseudomonadati</taxon>
        <taxon>Atribacterota</taxon>
        <taxon>Atribacteria</taxon>
        <taxon>Atribacterales</taxon>
        <taxon>Candidatus Caldatribacteriaceae</taxon>
        <taxon>Candidatus Caldatribacterium</taxon>
    </lineage>
</organism>
<dbReference type="PIRSF" id="PIRSF000728">
    <property type="entry name" value="NAGK"/>
    <property type="match status" value="1"/>
</dbReference>